<dbReference type="Gene3D" id="3.30.710.10">
    <property type="entry name" value="Potassium Channel Kv1.1, Chain A"/>
    <property type="match status" value="1"/>
</dbReference>
<evidence type="ECO:0000259" key="2">
    <source>
        <dbReference type="PROSITE" id="PS50097"/>
    </source>
</evidence>
<evidence type="ECO:0000313" key="4">
    <source>
        <dbReference type="WBParaSite" id="Gr19_v10_g12191.t1"/>
    </source>
</evidence>
<accession>A0A914GX82</accession>
<dbReference type="InterPro" id="IPR000210">
    <property type="entry name" value="BTB/POZ_dom"/>
</dbReference>
<evidence type="ECO:0000256" key="1">
    <source>
        <dbReference type="SAM" id="MobiDB-lite"/>
    </source>
</evidence>
<dbReference type="Pfam" id="PF00651">
    <property type="entry name" value="BTB"/>
    <property type="match status" value="1"/>
</dbReference>
<feature type="region of interest" description="Disordered" evidence="1">
    <location>
        <begin position="122"/>
        <end position="160"/>
    </location>
</feature>
<dbReference type="SUPFAM" id="SSF54695">
    <property type="entry name" value="POZ domain"/>
    <property type="match status" value="1"/>
</dbReference>
<sequence>MAEKTHLLVAYAEEHQQQSNNNATMMTSTSINGNGNSGRLQDANELEEKSLLGSCDLVKDYRRSKSIAAMTLTNNKPEQQPIISRNWCLSDQTEQCRHAMYDSIAARTCSLEIAHIWPCTPINSGSAGPSSPRRRPAKTGRCGNWKPSTTSNQQGEDSLSIESSDQIFGLPLKRTMVNRTASPVRHVLRKRTVSVRCRRTTGHCVFCRNGRELCHVNDDTDEWAEQEEMLAQADQTLLLKDDMHKGTLLSRLNTFRRNRAFCDVVLFVDGRELLAHRAMLAAISPPLFDLFLDNSGDGAGGPSDRRRNQQIAQLFV</sequence>
<keyword evidence="3" id="KW-1185">Reference proteome</keyword>
<dbReference type="AlphaFoldDB" id="A0A914GX82"/>
<dbReference type="InterPro" id="IPR011333">
    <property type="entry name" value="SKP1/BTB/POZ_sf"/>
</dbReference>
<name>A0A914GX82_GLORO</name>
<evidence type="ECO:0000313" key="3">
    <source>
        <dbReference type="Proteomes" id="UP000887572"/>
    </source>
</evidence>
<feature type="domain" description="BTB" evidence="2">
    <location>
        <begin position="262"/>
        <end position="294"/>
    </location>
</feature>
<dbReference type="WBParaSite" id="Gr19_v10_g12191.t1">
    <property type="protein sequence ID" value="Gr19_v10_g12191.t1"/>
    <property type="gene ID" value="Gr19_v10_g12191"/>
</dbReference>
<organism evidence="3 4">
    <name type="scientific">Globodera rostochiensis</name>
    <name type="common">Golden nematode worm</name>
    <name type="synonym">Heterodera rostochiensis</name>
    <dbReference type="NCBI Taxonomy" id="31243"/>
    <lineage>
        <taxon>Eukaryota</taxon>
        <taxon>Metazoa</taxon>
        <taxon>Ecdysozoa</taxon>
        <taxon>Nematoda</taxon>
        <taxon>Chromadorea</taxon>
        <taxon>Rhabditida</taxon>
        <taxon>Tylenchina</taxon>
        <taxon>Tylenchomorpha</taxon>
        <taxon>Tylenchoidea</taxon>
        <taxon>Heteroderidae</taxon>
        <taxon>Heteroderinae</taxon>
        <taxon>Globodera</taxon>
    </lineage>
</organism>
<reference evidence="4" key="1">
    <citation type="submission" date="2022-11" db="UniProtKB">
        <authorList>
            <consortium name="WormBaseParasite"/>
        </authorList>
    </citation>
    <scope>IDENTIFICATION</scope>
</reference>
<feature type="compositionally biased region" description="Polar residues" evidence="1">
    <location>
        <begin position="146"/>
        <end position="160"/>
    </location>
</feature>
<proteinExistence type="predicted"/>
<dbReference type="PROSITE" id="PS50097">
    <property type="entry name" value="BTB"/>
    <property type="match status" value="1"/>
</dbReference>
<dbReference type="Proteomes" id="UP000887572">
    <property type="component" value="Unplaced"/>
</dbReference>
<protein>
    <submittedName>
        <fullName evidence="4">BTB domain-containing protein</fullName>
    </submittedName>
</protein>